<reference evidence="3" key="1">
    <citation type="journal article" date="2011" name="Proc. Natl. Acad. Sci. U.S.A.">
        <title>Obligate biotrophy features unraveled by the genomic analysis of rust fungi.</title>
        <authorList>
            <person name="Duplessis S."/>
            <person name="Cuomo C.A."/>
            <person name="Lin Y.-C."/>
            <person name="Aerts A."/>
            <person name="Tisserant E."/>
            <person name="Veneault-Fourrey C."/>
            <person name="Joly D.L."/>
            <person name="Hacquard S."/>
            <person name="Amselem J."/>
            <person name="Cantarel B.L."/>
            <person name="Chiu R."/>
            <person name="Coutinho P.M."/>
            <person name="Feau N."/>
            <person name="Field M."/>
            <person name="Frey P."/>
            <person name="Gelhaye E."/>
            <person name="Goldberg J."/>
            <person name="Grabherr M.G."/>
            <person name="Kodira C.D."/>
            <person name="Kohler A."/>
            <person name="Kuees U."/>
            <person name="Lindquist E.A."/>
            <person name="Lucas S.M."/>
            <person name="Mago R."/>
            <person name="Mauceli E."/>
            <person name="Morin E."/>
            <person name="Murat C."/>
            <person name="Pangilinan J.L."/>
            <person name="Park R."/>
            <person name="Pearson M."/>
            <person name="Quesneville H."/>
            <person name="Rouhier N."/>
            <person name="Sakthikumar S."/>
            <person name="Salamov A.A."/>
            <person name="Schmutz J."/>
            <person name="Selles B."/>
            <person name="Shapiro H."/>
            <person name="Tanguay P."/>
            <person name="Tuskan G.A."/>
            <person name="Henrissat B."/>
            <person name="Van de Peer Y."/>
            <person name="Rouze P."/>
            <person name="Ellis J.G."/>
            <person name="Dodds P.N."/>
            <person name="Schein J.E."/>
            <person name="Zhong S."/>
            <person name="Hamelin R.C."/>
            <person name="Grigoriev I.V."/>
            <person name="Szabo L.J."/>
            <person name="Martin F."/>
        </authorList>
    </citation>
    <scope>NUCLEOTIDE SEQUENCE [LARGE SCALE GENOMIC DNA]</scope>
    <source>
        <strain evidence="3">98AG31 / pathotype 3-4-7</strain>
    </source>
</reference>
<dbReference type="HOGENOM" id="CLU_1210064_0_0_1"/>
<dbReference type="VEuPathDB" id="FungiDB:MELLADRAFT_77017"/>
<dbReference type="RefSeq" id="XP_007407024.1">
    <property type="nucleotide sequence ID" value="XM_007406962.1"/>
</dbReference>
<dbReference type="EMBL" id="GL883096">
    <property type="protein sequence ID" value="EGG09970.1"/>
    <property type="molecule type" value="Genomic_DNA"/>
</dbReference>
<feature type="region of interest" description="Disordered" evidence="1">
    <location>
        <begin position="205"/>
        <end position="229"/>
    </location>
</feature>
<feature type="compositionally biased region" description="Low complexity" evidence="1">
    <location>
        <begin position="100"/>
        <end position="124"/>
    </location>
</feature>
<sequence>MQSSLRLTMSATASEVSSCTSPSSSPETSTGTPNSSQSTSCSNHWEPSPTPICTISLHKAKSRDDVSSSKVIASSTVPKCAVWEPSPGPICTISSKQIASDTVTSSTTATQTPKSISSASNSWKPSPPPISSAANSWNPSPPPILFQPDNDIQSSSFLELETPSIPAGQNRSISELIKQSPWRNDKLDFFNPDYKRIRIRPKPVKLSSSSKRLKGTLKKLKVNHKMDEL</sequence>
<dbReference type="Proteomes" id="UP000001072">
    <property type="component" value="Unassembled WGS sequence"/>
</dbReference>
<feature type="compositionally biased region" description="Polar residues" evidence="1">
    <location>
        <begin position="1"/>
        <end position="11"/>
    </location>
</feature>
<evidence type="ECO:0000256" key="1">
    <source>
        <dbReference type="SAM" id="MobiDB-lite"/>
    </source>
</evidence>
<keyword evidence="3" id="KW-1185">Reference proteome</keyword>
<name>F4RCF6_MELLP</name>
<dbReference type="AlphaFoldDB" id="F4RCF6"/>
<feature type="region of interest" description="Disordered" evidence="1">
    <location>
        <begin position="1"/>
        <end position="48"/>
    </location>
</feature>
<gene>
    <name evidence="2" type="ORF">MELLADRAFT_77017</name>
</gene>
<feature type="compositionally biased region" description="Basic residues" evidence="1">
    <location>
        <begin position="211"/>
        <end position="223"/>
    </location>
</feature>
<evidence type="ECO:0000313" key="2">
    <source>
        <dbReference type="EMBL" id="EGG09970.1"/>
    </source>
</evidence>
<dbReference type="InParanoid" id="F4RCF6"/>
<organism evidence="3">
    <name type="scientific">Melampsora larici-populina (strain 98AG31 / pathotype 3-4-7)</name>
    <name type="common">Poplar leaf rust fungus</name>
    <dbReference type="NCBI Taxonomy" id="747676"/>
    <lineage>
        <taxon>Eukaryota</taxon>
        <taxon>Fungi</taxon>
        <taxon>Dikarya</taxon>
        <taxon>Basidiomycota</taxon>
        <taxon>Pucciniomycotina</taxon>
        <taxon>Pucciniomycetes</taxon>
        <taxon>Pucciniales</taxon>
        <taxon>Melampsoraceae</taxon>
        <taxon>Melampsora</taxon>
    </lineage>
</organism>
<feature type="compositionally biased region" description="Low complexity" evidence="1">
    <location>
        <begin position="12"/>
        <end position="36"/>
    </location>
</feature>
<protein>
    <submittedName>
        <fullName evidence="2">Uncharacterized protein</fullName>
    </submittedName>
</protein>
<feature type="region of interest" description="Disordered" evidence="1">
    <location>
        <begin position="91"/>
        <end position="150"/>
    </location>
</feature>
<accession>F4RCF6</accession>
<proteinExistence type="predicted"/>
<evidence type="ECO:0000313" key="3">
    <source>
        <dbReference type="Proteomes" id="UP000001072"/>
    </source>
</evidence>
<dbReference type="GeneID" id="18932874"/>
<dbReference type="KEGG" id="mlr:MELLADRAFT_77017"/>